<dbReference type="Pfam" id="PF22611">
    <property type="entry name" value="CFAP126"/>
    <property type="match status" value="1"/>
</dbReference>
<dbReference type="InParanoid" id="A0A674IF58"/>
<evidence type="ECO:0000256" key="1">
    <source>
        <dbReference type="ARBA" id="ARBA00009887"/>
    </source>
</evidence>
<dbReference type="GO" id="GO:0036064">
    <property type="term" value="C:ciliary basal body"/>
    <property type="evidence" value="ECO:0007669"/>
    <property type="project" value="TreeGrafter"/>
</dbReference>
<dbReference type="CDD" id="cd23705">
    <property type="entry name" value="Flattop"/>
    <property type="match status" value="1"/>
</dbReference>
<organism evidence="5 6">
    <name type="scientific">Terrapene triunguis</name>
    <name type="common">Three-toed box turtle</name>
    <dbReference type="NCBI Taxonomy" id="2587831"/>
    <lineage>
        <taxon>Eukaryota</taxon>
        <taxon>Metazoa</taxon>
        <taxon>Chordata</taxon>
        <taxon>Craniata</taxon>
        <taxon>Vertebrata</taxon>
        <taxon>Euteleostomi</taxon>
        <taxon>Archelosauria</taxon>
        <taxon>Testudinata</taxon>
        <taxon>Testudines</taxon>
        <taxon>Cryptodira</taxon>
        <taxon>Durocryptodira</taxon>
        <taxon>Testudinoidea</taxon>
        <taxon>Emydidae</taxon>
        <taxon>Terrapene</taxon>
    </lineage>
</organism>
<dbReference type="GO" id="GO:0044782">
    <property type="term" value="P:cilium organization"/>
    <property type="evidence" value="ECO:0007669"/>
    <property type="project" value="TreeGrafter"/>
</dbReference>
<reference evidence="5" key="2">
    <citation type="submission" date="2025-09" db="UniProtKB">
        <authorList>
            <consortium name="Ensembl"/>
        </authorList>
    </citation>
    <scope>IDENTIFICATION</scope>
</reference>
<evidence type="ECO:0000256" key="2">
    <source>
        <dbReference type="ARBA" id="ARBA00019181"/>
    </source>
</evidence>
<comment type="similarity">
    <text evidence="1">Belongs to the Flattop family.</text>
</comment>
<accession>A0A674IF58</accession>
<dbReference type="GeneTree" id="ENSGT00940000167575"/>
<evidence type="ECO:0000313" key="6">
    <source>
        <dbReference type="Proteomes" id="UP000472274"/>
    </source>
</evidence>
<evidence type="ECO:0000256" key="3">
    <source>
        <dbReference type="ARBA" id="ARBA00033306"/>
    </source>
</evidence>
<dbReference type="PANTHER" id="PTHR34639:SF1">
    <property type="entry name" value="PROTEIN FLATTOP"/>
    <property type="match status" value="1"/>
</dbReference>
<dbReference type="Proteomes" id="UP000472274">
    <property type="component" value="Unplaced"/>
</dbReference>
<proteinExistence type="inferred from homology"/>
<comment type="function">
    <text evidence="4">Microtubule inner protein (MIP) part of the dynein-decorated doublet microtubules (DMTs) in cilia axoneme. Acts as a regulator of cilium basal body docking and positioning in mono- and multiciliated cells. Regulates basal body docking and cilia formation in multiciliated lung cells. Regulates kinocilium positioning and stereocilia bundle morphogenesis in the inner ear.</text>
</comment>
<keyword evidence="6" id="KW-1185">Reference proteome</keyword>
<protein>
    <recommendedName>
        <fullName evidence="2">Protein Flattop</fullName>
    </recommendedName>
    <alternativeName>
        <fullName evidence="3">Cilia- and flagella-associated protein 126</fullName>
    </alternativeName>
</protein>
<evidence type="ECO:0000313" key="5">
    <source>
        <dbReference type="Ensembl" id="ENSTMTP00000008091.1"/>
    </source>
</evidence>
<dbReference type="InterPro" id="IPR038797">
    <property type="entry name" value="Fltp"/>
</dbReference>
<sequence length="75" mass="8683">MVCPLSLLQYEDPFIAQNLQNWTLPKLYKEHPSAREGYTQFIANDRGHLLPTVPHSKVRPIFPRAPNPLCRALSW</sequence>
<evidence type="ECO:0000256" key="4">
    <source>
        <dbReference type="ARBA" id="ARBA00045261"/>
    </source>
</evidence>
<name>A0A674IF58_9SAUR</name>
<dbReference type="PANTHER" id="PTHR34639">
    <property type="entry name" value="PROTEIN FLATTOP"/>
    <property type="match status" value="1"/>
</dbReference>
<dbReference type="AlphaFoldDB" id="A0A674IF58"/>
<dbReference type="Ensembl" id="ENSTMTT00000008360.1">
    <property type="protein sequence ID" value="ENSTMTP00000008091.1"/>
    <property type="gene ID" value="ENSTMTG00000005886.1"/>
</dbReference>
<reference evidence="5" key="1">
    <citation type="submission" date="2025-08" db="UniProtKB">
        <authorList>
            <consortium name="Ensembl"/>
        </authorList>
    </citation>
    <scope>IDENTIFICATION</scope>
</reference>